<keyword evidence="6" id="KW-1185">Reference proteome</keyword>
<dbReference type="InterPro" id="IPR036438">
    <property type="entry name" value="Insulin-like_sf"/>
</dbReference>
<feature type="domain" description="Insulin-like" evidence="4">
    <location>
        <begin position="512"/>
        <end position="574"/>
    </location>
</feature>
<proteinExistence type="inferred from homology"/>
<evidence type="ECO:0000313" key="6">
    <source>
        <dbReference type="Proteomes" id="UP000663828"/>
    </source>
</evidence>
<dbReference type="InterPro" id="IPR015424">
    <property type="entry name" value="PyrdxlP-dep_Trfase"/>
</dbReference>
<dbReference type="SUPFAM" id="SSF56994">
    <property type="entry name" value="Insulin-like"/>
    <property type="match status" value="1"/>
</dbReference>
<dbReference type="PROSITE" id="PS00262">
    <property type="entry name" value="INSULIN"/>
    <property type="match status" value="1"/>
</dbReference>
<dbReference type="InterPro" id="IPR015422">
    <property type="entry name" value="PyrdxlP-dep_Trfase_small"/>
</dbReference>
<dbReference type="NCBIfam" id="NF005685">
    <property type="entry name" value="PRK07483.1"/>
    <property type="match status" value="1"/>
</dbReference>
<protein>
    <recommendedName>
        <fullName evidence="4">Insulin-like domain-containing protein</fullName>
    </recommendedName>
</protein>
<accession>A0A814D3S5</accession>
<dbReference type="Gene3D" id="3.40.640.10">
    <property type="entry name" value="Type I PLP-dependent aspartate aminotransferase-like (Major domain)"/>
    <property type="match status" value="1"/>
</dbReference>
<reference evidence="5" key="1">
    <citation type="submission" date="2021-02" db="EMBL/GenBank/DDBJ databases">
        <authorList>
            <person name="Nowell W R."/>
        </authorList>
    </citation>
    <scope>NUCLEOTIDE SEQUENCE</scope>
</reference>
<comment type="similarity">
    <text evidence="2">Belongs to the insulin family.</text>
</comment>
<sequence>MASSHVFHRSLIYEPLLAVRAEGNYIYLQDGRKLLDGSGGAAVTSIGHGDKRVIASILDQLQTVDYVHSGTFANKAAEELANELIEESGMARAVFVSGGSEAIESAIKLARQYHLENKQPERVNFIARKQSYHGNTLGALGLCRHTARRAPFLPYFSSYFHYVSPCFAYHYKLDNETDEDYVKRLADELEAKFQELGPNTVAAFFAETIVGATSGCTPAVPGYFKAMRDVCDRHGALLVLDEIMCGVGRTGKMHAWQWEGLSSPPDIQVLGKGLGGGYAPLAAVLMSNKVISAFLAGSGAFNNGYTYQSHAVGCRAALEVIKIMKEDGLIEQCHQRGLFLEKILNEKLSDHAHVGNIRGRGLFWSVEFIKNKATKEMYPSTCLFIDSIIKEFVIYPGSKGTADGVNGDHVLIAPPYTITEDELVFLVDSLKINTSYNSSTMTSLIVMMTFTMQCLILGLILFHPHVSSKPILSPVKSNCTVNVGRRSLTEGQNIEMMGKLYKVEHCKLDRAYHACGANLLQMLSVACNVIQKTKQKVTVNKRPHTRARRYIQRKLLTEACCETLCTVSEMLQYCPES</sequence>
<evidence type="ECO:0000256" key="1">
    <source>
        <dbReference type="ARBA" id="ARBA00008954"/>
    </source>
</evidence>
<dbReference type="PANTHER" id="PTHR43094">
    <property type="entry name" value="AMINOTRANSFERASE"/>
    <property type="match status" value="1"/>
</dbReference>
<dbReference type="InterPro" id="IPR005814">
    <property type="entry name" value="Aminotrans_3"/>
</dbReference>
<dbReference type="Proteomes" id="UP000663828">
    <property type="component" value="Unassembled WGS sequence"/>
</dbReference>
<dbReference type="InterPro" id="IPR015421">
    <property type="entry name" value="PyrdxlP-dep_Trfase_major"/>
</dbReference>
<dbReference type="GO" id="GO:0005179">
    <property type="term" value="F:hormone activity"/>
    <property type="evidence" value="ECO:0007669"/>
    <property type="project" value="InterPro"/>
</dbReference>
<evidence type="ECO:0000259" key="4">
    <source>
        <dbReference type="SMART" id="SM00078"/>
    </source>
</evidence>
<dbReference type="Gene3D" id="1.10.100.10">
    <property type="entry name" value="Insulin-like"/>
    <property type="match status" value="1"/>
</dbReference>
<dbReference type="CDD" id="cd00610">
    <property type="entry name" value="OAT_like"/>
    <property type="match status" value="1"/>
</dbReference>
<comment type="caution">
    <text evidence="5">The sequence shown here is derived from an EMBL/GenBank/DDBJ whole genome shotgun (WGS) entry which is preliminary data.</text>
</comment>
<dbReference type="InterPro" id="IPR022353">
    <property type="entry name" value="Insulin_CS"/>
</dbReference>
<comment type="similarity">
    <text evidence="1">Belongs to the class-III pyridoxal-phosphate-dependent aminotransferase family.</text>
</comment>
<evidence type="ECO:0000313" key="5">
    <source>
        <dbReference type="EMBL" id="CAF0948431.1"/>
    </source>
</evidence>
<gene>
    <name evidence="5" type="ORF">XAT740_LOCUS10524</name>
</gene>
<dbReference type="PANTHER" id="PTHR43094:SF1">
    <property type="entry name" value="AMINOTRANSFERASE CLASS-III"/>
    <property type="match status" value="1"/>
</dbReference>
<dbReference type="InterPro" id="IPR016179">
    <property type="entry name" value="Insulin-like"/>
</dbReference>
<name>A0A814D3S5_ADIRI</name>
<dbReference type="EMBL" id="CAJNOR010000562">
    <property type="protein sequence ID" value="CAF0948431.1"/>
    <property type="molecule type" value="Genomic_DNA"/>
</dbReference>
<dbReference type="Pfam" id="PF00202">
    <property type="entry name" value="Aminotran_3"/>
    <property type="match status" value="1"/>
</dbReference>
<dbReference type="GO" id="GO:0005576">
    <property type="term" value="C:extracellular region"/>
    <property type="evidence" value="ECO:0007669"/>
    <property type="project" value="InterPro"/>
</dbReference>
<dbReference type="GO" id="GO:0008483">
    <property type="term" value="F:transaminase activity"/>
    <property type="evidence" value="ECO:0007669"/>
    <property type="project" value="InterPro"/>
</dbReference>
<dbReference type="SUPFAM" id="SSF53383">
    <property type="entry name" value="PLP-dependent transferases"/>
    <property type="match status" value="1"/>
</dbReference>
<evidence type="ECO:0000256" key="2">
    <source>
        <dbReference type="ARBA" id="ARBA00009034"/>
    </source>
</evidence>
<dbReference type="SMART" id="SM00078">
    <property type="entry name" value="IlGF"/>
    <property type="match status" value="1"/>
</dbReference>
<dbReference type="GO" id="GO:0030170">
    <property type="term" value="F:pyridoxal phosphate binding"/>
    <property type="evidence" value="ECO:0007669"/>
    <property type="project" value="InterPro"/>
</dbReference>
<evidence type="ECO:0000256" key="3">
    <source>
        <dbReference type="ARBA" id="ARBA00022898"/>
    </source>
</evidence>
<organism evidence="5 6">
    <name type="scientific">Adineta ricciae</name>
    <name type="common">Rotifer</name>
    <dbReference type="NCBI Taxonomy" id="249248"/>
    <lineage>
        <taxon>Eukaryota</taxon>
        <taxon>Metazoa</taxon>
        <taxon>Spiralia</taxon>
        <taxon>Gnathifera</taxon>
        <taxon>Rotifera</taxon>
        <taxon>Eurotatoria</taxon>
        <taxon>Bdelloidea</taxon>
        <taxon>Adinetida</taxon>
        <taxon>Adinetidae</taxon>
        <taxon>Adineta</taxon>
    </lineage>
</organism>
<dbReference type="Gene3D" id="3.90.1150.10">
    <property type="entry name" value="Aspartate Aminotransferase, domain 1"/>
    <property type="match status" value="1"/>
</dbReference>
<dbReference type="GO" id="GO:0005829">
    <property type="term" value="C:cytosol"/>
    <property type="evidence" value="ECO:0007669"/>
    <property type="project" value="TreeGrafter"/>
</dbReference>
<dbReference type="AlphaFoldDB" id="A0A814D3S5"/>
<keyword evidence="3" id="KW-0663">Pyridoxal phosphate</keyword>